<dbReference type="InterPro" id="IPR007379">
    <property type="entry name" value="Tim44-like_dom"/>
</dbReference>
<keyword evidence="6" id="KW-1185">Reference proteome</keyword>
<dbReference type="EMBL" id="QJKI01000006">
    <property type="protein sequence ID" value="PXX79381.1"/>
    <property type="molecule type" value="Genomic_DNA"/>
</dbReference>
<feature type="transmembrane region" description="Helical" evidence="2">
    <location>
        <begin position="144"/>
        <end position="164"/>
    </location>
</feature>
<dbReference type="AlphaFoldDB" id="A0A318KNM2"/>
<dbReference type="OrthoDB" id="5297955at2"/>
<protein>
    <submittedName>
        <fullName evidence="5">Putative lipid-binding transport protein (Tim44 family)</fullName>
    </submittedName>
</protein>
<accession>A0A318KNM2</accession>
<evidence type="ECO:0000256" key="2">
    <source>
        <dbReference type="SAM" id="Phobius"/>
    </source>
</evidence>
<evidence type="ECO:0000256" key="1">
    <source>
        <dbReference type="SAM" id="MobiDB-lite"/>
    </source>
</evidence>
<reference evidence="5 6" key="1">
    <citation type="submission" date="2018-05" db="EMBL/GenBank/DDBJ databases">
        <title>Genomic Encyclopedia of Type Strains, Phase IV (KMG-IV): sequencing the most valuable type-strain genomes for metagenomic binning, comparative biology and taxonomic classification.</title>
        <authorList>
            <person name="Goeker M."/>
        </authorList>
    </citation>
    <scope>NUCLEOTIDE SEQUENCE [LARGE SCALE GENOMIC DNA]</scope>
    <source>
        <strain evidence="5 6">DSM 29661</strain>
    </source>
</reference>
<dbReference type="RefSeq" id="WP_110390306.1">
    <property type="nucleotide sequence ID" value="NZ_QJKI01000006.1"/>
</dbReference>
<feature type="domain" description="Tim44-like" evidence="4">
    <location>
        <begin position="216"/>
        <end position="344"/>
    </location>
</feature>
<evidence type="ECO:0000313" key="5">
    <source>
        <dbReference type="EMBL" id="PXX79381.1"/>
    </source>
</evidence>
<keyword evidence="2" id="KW-0472">Membrane</keyword>
<proteinExistence type="predicted"/>
<evidence type="ECO:0000256" key="3">
    <source>
        <dbReference type="SAM" id="SignalP"/>
    </source>
</evidence>
<comment type="caution">
    <text evidence="5">The sequence shown here is derived from an EMBL/GenBank/DDBJ whole genome shotgun (WGS) entry which is preliminary data.</text>
</comment>
<keyword evidence="2" id="KW-1133">Transmembrane helix</keyword>
<feature type="compositionally biased region" description="Polar residues" evidence="1">
    <location>
        <begin position="34"/>
        <end position="53"/>
    </location>
</feature>
<feature type="region of interest" description="Disordered" evidence="1">
    <location>
        <begin position="170"/>
        <end position="229"/>
    </location>
</feature>
<dbReference type="PANTHER" id="PTHR41542">
    <property type="entry name" value="BLL5807 PROTEIN"/>
    <property type="match status" value="1"/>
</dbReference>
<feature type="signal peptide" evidence="3">
    <location>
        <begin position="1"/>
        <end position="25"/>
    </location>
</feature>
<evidence type="ECO:0000313" key="6">
    <source>
        <dbReference type="Proteomes" id="UP000247555"/>
    </source>
</evidence>
<dbReference type="Proteomes" id="UP000247555">
    <property type="component" value="Unassembled WGS sequence"/>
</dbReference>
<dbReference type="SMART" id="SM00978">
    <property type="entry name" value="Tim44"/>
    <property type="match status" value="1"/>
</dbReference>
<name>A0A318KNM2_9NEIS</name>
<dbReference type="PANTHER" id="PTHR41542:SF1">
    <property type="entry name" value="BLL5807 PROTEIN"/>
    <property type="match status" value="1"/>
</dbReference>
<sequence length="346" mass="35222">MAHTAKHLVLTLATAALLSAPFADAAKFGGGKSSGMQRSAPSKSQSYSSTPAQQAPAPSYGKAAPAGAQPRSSGVGVGTAVAAGVAGAAAGYMLGSAMSDNNHSAPQQAQQAPAQASGSPMPAQQAQAMTGAAPAAPAPAGGGMPWGTLLLLAALLGGGAWWMMRRKSAPALGGSGARQNSARDNLSQYSGGPRDSLAGNQPVPGTGGGLFNQYNTAPSPLASGRLPDGTEAPHFLRQAKATFMHLQSMNNPANVQEVAKYLTPEMFAAVKAEVSANSETADFPTLNCDLLDAVEEHGRYIASVRFHGMVSESVNAPLAPFSEVWHYVKGTDTDNKWLVAGIQQEG</sequence>
<keyword evidence="2" id="KW-0812">Transmembrane</keyword>
<organism evidence="5 6">
    <name type="scientific">Rivihabitans pingtungensis</name>
    <dbReference type="NCBI Taxonomy" id="1054498"/>
    <lineage>
        <taxon>Bacteria</taxon>
        <taxon>Pseudomonadati</taxon>
        <taxon>Pseudomonadota</taxon>
        <taxon>Betaproteobacteria</taxon>
        <taxon>Neisseriales</taxon>
        <taxon>Aquaspirillaceae</taxon>
        <taxon>Rivihabitans</taxon>
    </lineage>
</organism>
<gene>
    <name evidence="5" type="ORF">DFR34_10616</name>
</gene>
<evidence type="ECO:0000259" key="4">
    <source>
        <dbReference type="SMART" id="SM00978"/>
    </source>
</evidence>
<feature type="compositionally biased region" description="Polar residues" evidence="1">
    <location>
        <begin position="177"/>
        <end position="190"/>
    </location>
</feature>
<feature type="region of interest" description="Disordered" evidence="1">
    <location>
        <begin position="99"/>
        <end position="138"/>
    </location>
</feature>
<feature type="chain" id="PRO_5016359351" evidence="3">
    <location>
        <begin position="26"/>
        <end position="346"/>
    </location>
</feature>
<keyword evidence="3" id="KW-0732">Signal</keyword>
<feature type="region of interest" description="Disordered" evidence="1">
    <location>
        <begin position="30"/>
        <end position="75"/>
    </location>
</feature>
<feature type="compositionally biased region" description="Low complexity" evidence="1">
    <location>
        <begin position="104"/>
        <end position="138"/>
    </location>
</feature>